<gene>
    <name evidence="5" type="ORF">ACFQO1_04645</name>
</gene>
<dbReference type="InterPro" id="IPR038678">
    <property type="entry name" value="Spondin_N_sf"/>
</dbReference>
<dbReference type="InterPro" id="IPR026444">
    <property type="entry name" value="Secre_tail"/>
</dbReference>
<dbReference type="NCBIfam" id="TIGR04183">
    <property type="entry name" value="Por_Secre_tail"/>
    <property type="match status" value="1"/>
</dbReference>
<reference evidence="6" key="1">
    <citation type="journal article" date="2019" name="Int. J. Syst. Evol. Microbiol.">
        <title>The Global Catalogue of Microorganisms (GCM) 10K type strain sequencing project: providing services to taxonomists for standard genome sequencing and annotation.</title>
        <authorList>
            <consortium name="The Broad Institute Genomics Platform"/>
            <consortium name="The Broad Institute Genome Sequencing Center for Infectious Disease"/>
            <person name="Wu L."/>
            <person name="Ma J."/>
        </authorList>
    </citation>
    <scope>NUCLEOTIDE SEQUENCE [LARGE SCALE GENOMIC DNA]</scope>
    <source>
        <strain evidence="6">CGMCC 1.16306</strain>
    </source>
</reference>
<dbReference type="RefSeq" id="WP_380216812.1">
    <property type="nucleotide sequence ID" value="NZ_JBHTBN010000002.1"/>
</dbReference>
<comment type="caution">
    <text evidence="5">The sequence shown here is derived from an EMBL/GenBank/DDBJ whole genome shotgun (WGS) entry which is preliminary data.</text>
</comment>
<dbReference type="EMBL" id="JBHTBN010000002">
    <property type="protein sequence ID" value="MFC7356963.1"/>
    <property type="molecule type" value="Genomic_DNA"/>
</dbReference>
<keyword evidence="1 3" id="KW-0732">Signal</keyword>
<protein>
    <submittedName>
        <fullName evidence="5">Spondin domain-containing protein</fullName>
    </submittedName>
</protein>
<evidence type="ECO:0000256" key="2">
    <source>
        <dbReference type="SAM" id="MobiDB-lite"/>
    </source>
</evidence>
<feature type="domain" description="Spondin" evidence="4">
    <location>
        <begin position="13"/>
        <end position="204"/>
    </location>
</feature>
<feature type="region of interest" description="Disordered" evidence="2">
    <location>
        <begin position="176"/>
        <end position="198"/>
    </location>
</feature>
<feature type="chain" id="PRO_5046479056" evidence="3">
    <location>
        <begin position="24"/>
        <end position="304"/>
    </location>
</feature>
<dbReference type="PANTHER" id="PTHR11311:SF15">
    <property type="entry name" value="SPONDIN-2"/>
    <property type="match status" value="1"/>
</dbReference>
<accession>A0ABW2MST5</accession>
<evidence type="ECO:0000313" key="6">
    <source>
        <dbReference type="Proteomes" id="UP001596415"/>
    </source>
</evidence>
<feature type="compositionally biased region" description="Polar residues" evidence="2">
    <location>
        <begin position="176"/>
        <end position="188"/>
    </location>
</feature>
<evidence type="ECO:0000259" key="4">
    <source>
        <dbReference type="PROSITE" id="PS51020"/>
    </source>
</evidence>
<name>A0ABW2MST5_9FLAO</name>
<dbReference type="PANTHER" id="PTHR11311">
    <property type="entry name" value="SPONDIN"/>
    <property type="match status" value="1"/>
</dbReference>
<dbReference type="InterPro" id="IPR009465">
    <property type="entry name" value="Spondin_N"/>
</dbReference>
<dbReference type="NCBIfam" id="NF038123">
    <property type="entry name" value="NF038123_dom"/>
    <property type="match status" value="1"/>
</dbReference>
<dbReference type="PROSITE" id="PS51020">
    <property type="entry name" value="SPONDIN"/>
    <property type="match status" value="1"/>
</dbReference>
<dbReference type="Proteomes" id="UP001596415">
    <property type="component" value="Unassembled WGS sequence"/>
</dbReference>
<proteinExistence type="predicted"/>
<dbReference type="InterPro" id="IPR051418">
    <property type="entry name" value="Spondin/Thrombospondin_T1"/>
</dbReference>
<evidence type="ECO:0000256" key="3">
    <source>
        <dbReference type="SAM" id="SignalP"/>
    </source>
</evidence>
<sequence>MKKITFLFLFSLLALVSFGQSTATYQITFESTWSQATHPHSSGNLPSSAHWSRLVGATHNDNVSFYTVGETATTGVENIAEQGSNTAFFSEVNTAISNGNSNQSINGPALGTAAGQIVIDQVTTTEDYPLLTLLSMIAPSPDWMIAIDGVSLLDTNGEWKQSIVLDVYPLDAGTDSGSDYTSANSDTNPKAPIADARGTAPFSSEKIGTMTIELSNILGTNNIDDKVTVSVFPNPFTDKITIQTNAIQLKNIEIYNVLGARVMNITRNISNQTSIDTSNLNSGVYLLRATDTKNNITTKKLIKR</sequence>
<dbReference type="Pfam" id="PF06468">
    <property type="entry name" value="Spond_N"/>
    <property type="match status" value="1"/>
</dbReference>
<organism evidence="5 6">
    <name type="scientific">Jejudonia soesokkakensis</name>
    <dbReference type="NCBI Taxonomy" id="1323432"/>
    <lineage>
        <taxon>Bacteria</taxon>
        <taxon>Pseudomonadati</taxon>
        <taxon>Bacteroidota</taxon>
        <taxon>Flavobacteriia</taxon>
        <taxon>Flavobacteriales</taxon>
        <taxon>Flavobacteriaceae</taxon>
        <taxon>Jejudonia</taxon>
    </lineage>
</organism>
<evidence type="ECO:0000313" key="5">
    <source>
        <dbReference type="EMBL" id="MFC7356963.1"/>
    </source>
</evidence>
<dbReference type="Pfam" id="PF18962">
    <property type="entry name" value="Por_Secre_tail"/>
    <property type="match status" value="1"/>
</dbReference>
<keyword evidence="6" id="KW-1185">Reference proteome</keyword>
<dbReference type="Gene3D" id="2.60.40.2130">
    <property type="entry name" value="F-spondin domain"/>
    <property type="match status" value="1"/>
</dbReference>
<evidence type="ECO:0000256" key="1">
    <source>
        <dbReference type="ARBA" id="ARBA00022729"/>
    </source>
</evidence>
<feature type="signal peptide" evidence="3">
    <location>
        <begin position="1"/>
        <end position="23"/>
    </location>
</feature>